<evidence type="ECO:0000256" key="1">
    <source>
        <dbReference type="SAM" id="MobiDB-lite"/>
    </source>
</evidence>
<accession>A0A9P5GBR8</accession>
<dbReference type="PANTHER" id="PTHR10039">
    <property type="entry name" value="AMELOGENIN"/>
    <property type="match status" value="1"/>
</dbReference>
<comment type="caution">
    <text evidence="2">The sequence shown here is derived from an EMBL/GenBank/DDBJ whole genome shotgun (WGS) entry which is preliminary data.</text>
</comment>
<reference evidence="2" key="1">
    <citation type="submission" date="2020-02" db="EMBL/GenBank/DDBJ databases">
        <authorList>
            <person name="Lichtner F.J."/>
        </authorList>
    </citation>
    <scope>NUCLEOTIDE SEQUENCE</scope>
    <source>
        <strain evidence="2">G10</strain>
    </source>
</reference>
<name>A0A9P5GBR8_PENCR</name>
<gene>
    <name evidence="2" type="ORF">PCG10_003551</name>
</gene>
<sequence length="349" mass="39418">MEALDLPISTIHINANRNIEDITTFVRKGIPKSRSISRFPKLQCLSIENTLIEKAKGMFLWADLMLTELNERTRVSTMLESLHKALKGFDMMLKHVLETLSSRLNEEEATDPRVGGMKLGLEDALRIRYTSLFVLNWEDGLTIADLVSGKRNSFAQPRDDGSVENFQSSSEQEQEQQFNSDDFTTQVVFSHASIRDYLRNPSYGKVAAGDESTPVGVDVVQMSVKALNFCLSEIANGNGPFPPSSLHNYAIHEWVSHLNHVCKYLDKIDQQQKQETIVLLCRISGYSNLKEMFNTGAAPCPVTLFINRQTIDLIVSLLADQECANMIDDIETQEWIRVCIQEPGQLFVR</sequence>
<dbReference type="EMBL" id="JAAOZQ010000192">
    <property type="protein sequence ID" value="KAF7515243.1"/>
    <property type="molecule type" value="Genomic_DNA"/>
</dbReference>
<protein>
    <submittedName>
        <fullName evidence="2">Uncharacterized protein</fullName>
    </submittedName>
</protein>
<evidence type="ECO:0000313" key="3">
    <source>
        <dbReference type="Proteomes" id="UP000701341"/>
    </source>
</evidence>
<evidence type="ECO:0000313" key="2">
    <source>
        <dbReference type="EMBL" id="KAF7515243.1"/>
    </source>
</evidence>
<feature type="region of interest" description="Disordered" evidence="1">
    <location>
        <begin position="156"/>
        <end position="179"/>
    </location>
</feature>
<keyword evidence="3" id="KW-1185">Reference proteome</keyword>
<dbReference type="Proteomes" id="UP000701341">
    <property type="component" value="Unassembled WGS sequence"/>
</dbReference>
<feature type="compositionally biased region" description="Low complexity" evidence="1">
    <location>
        <begin position="164"/>
        <end position="179"/>
    </location>
</feature>
<dbReference type="AlphaFoldDB" id="A0A9P5GBR8"/>
<proteinExistence type="predicted"/>
<organism evidence="2 3">
    <name type="scientific">Penicillium crustosum</name>
    <name type="common">Blue mold fungus</name>
    <dbReference type="NCBI Taxonomy" id="36656"/>
    <lineage>
        <taxon>Eukaryota</taxon>
        <taxon>Fungi</taxon>
        <taxon>Dikarya</taxon>
        <taxon>Ascomycota</taxon>
        <taxon>Pezizomycotina</taxon>
        <taxon>Eurotiomycetes</taxon>
        <taxon>Eurotiomycetidae</taxon>
        <taxon>Eurotiales</taxon>
        <taxon>Aspergillaceae</taxon>
        <taxon>Penicillium</taxon>
    </lineage>
</organism>
<dbReference type="PANTHER" id="PTHR10039:SF17">
    <property type="entry name" value="FUNGAL STAND N-TERMINAL GOODBYE DOMAIN-CONTAINING PROTEIN-RELATED"/>
    <property type="match status" value="1"/>
</dbReference>